<feature type="transmembrane region" description="Helical" evidence="6">
    <location>
        <begin position="20"/>
        <end position="44"/>
    </location>
</feature>
<feature type="transmembrane region" description="Helical" evidence="6">
    <location>
        <begin position="385"/>
        <end position="408"/>
    </location>
</feature>
<evidence type="ECO:0000256" key="3">
    <source>
        <dbReference type="ARBA" id="ARBA00022692"/>
    </source>
</evidence>
<evidence type="ECO:0000256" key="6">
    <source>
        <dbReference type="SAM" id="Phobius"/>
    </source>
</evidence>
<feature type="transmembrane region" description="Helical" evidence="6">
    <location>
        <begin position="358"/>
        <end position="379"/>
    </location>
</feature>
<sequence length="413" mass="46460">MLISLVQVPLLFKHLGNESYGIWLTILSVASWLSLSDIGIGNGLRNRVAEALALNNRTAAKEYVSTAYVCLGSIILAVLLLCLAVIPFLDWQSIFNTSNSLSNTILRTTLSWIVASTLLGFILALANQVLNALQQNSLTAWPNIVFGSLFIGAVYLFPRFINGNLGAVAFVYSTLYVATFLGFSIFVYKTWPFLSPSAKLFKRKHVKNILNIGLNFFIIQVAAIIIFSTSNFVIIRLLGPAHVSYFNITFRVFNMISIILAMVMTPLWSAYTEAYLKKDYSWIRDRLRLLNTLLIPVSFVLILTIIYFDKIVELWMKTKMETPAYLPLLMGIYTLITIWNNIYAYFLNGISRTKEQLFTSVIAMALNLPLAVFLCKYMEMGVNGVVLASVISLAFFAFVGPITSYKILRKHDH</sequence>
<dbReference type="PANTHER" id="PTHR30250">
    <property type="entry name" value="PST FAMILY PREDICTED COLANIC ACID TRANSPORTER"/>
    <property type="match status" value="1"/>
</dbReference>
<keyword evidence="2" id="KW-1003">Cell membrane</keyword>
<comment type="subcellular location">
    <subcellularLocation>
        <location evidence="1">Cell membrane</location>
        <topology evidence="1">Multi-pass membrane protein</topology>
    </subcellularLocation>
</comment>
<feature type="transmembrane region" description="Helical" evidence="6">
    <location>
        <begin position="328"/>
        <end position="346"/>
    </location>
</feature>
<dbReference type="PANTHER" id="PTHR30250:SF11">
    <property type="entry name" value="O-ANTIGEN TRANSPORTER-RELATED"/>
    <property type="match status" value="1"/>
</dbReference>
<protein>
    <submittedName>
        <fullName evidence="7">O-antigen export protein</fullName>
    </submittedName>
</protein>
<keyword evidence="8" id="KW-1185">Reference proteome</keyword>
<evidence type="ECO:0000313" key="7">
    <source>
        <dbReference type="EMBL" id="GGH40380.1"/>
    </source>
</evidence>
<feature type="transmembrane region" description="Helical" evidence="6">
    <location>
        <begin position="65"/>
        <end position="89"/>
    </location>
</feature>
<proteinExistence type="predicted"/>
<organism evidence="7 8">
    <name type="scientific">Dyadobacter endophyticus</name>
    <dbReference type="NCBI Taxonomy" id="1749036"/>
    <lineage>
        <taxon>Bacteria</taxon>
        <taxon>Pseudomonadati</taxon>
        <taxon>Bacteroidota</taxon>
        <taxon>Cytophagia</taxon>
        <taxon>Cytophagales</taxon>
        <taxon>Spirosomataceae</taxon>
        <taxon>Dyadobacter</taxon>
    </lineage>
</organism>
<feature type="transmembrane region" description="Helical" evidence="6">
    <location>
        <begin position="138"/>
        <end position="157"/>
    </location>
</feature>
<reference evidence="8" key="1">
    <citation type="journal article" date="2019" name="Int. J. Syst. Evol. Microbiol.">
        <title>The Global Catalogue of Microorganisms (GCM) 10K type strain sequencing project: providing services to taxonomists for standard genome sequencing and annotation.</title>
        <authorList>
            <consortium name="The Broad Institute Genomics Platform"/>
            <consortium name="The Broad Institute Genome Sequencing Center for Infectious Disease"/>
            <person name="Wu L."/>
            <person name="Ma J."/>
        </authorList>
    </citation>
    <scope>NUCLEOTIDE SEQUENCE [LARGE SCALE GENOMIC DNA]</scope>
    <source>
        <strain evidence="8">CGMCC 1.15288</strain>
    </source>
</reference>
<feature type="transmembrane region" description="Helical" evidence="6">
    <location>
        <begin position="248"/>
        <end position="268"/>
    </location>
</feature>
<dbReference type="Pfam" id="PF01943">
    <property type="entry name" value="Polysacc_synt"/>
    <property type="match status" value="1"/>
</dbReference>
<keyword evidence="4 6" id="KW-1133">Transmembrane helix</keyword>
<gene>
    <name evidence="7" type="ORF">GCM10007423_35380</name>
</gene>
<evidence type="ECO:0000256" key="1">
    <source>
        <dbReference type="ARBA" id="ARBA00004651"/>
    </source>
</evidence>
<keyword evidence="3 6" id="KW-0812">Transmembrane</keyword>
<feature type="transmembrane region" description="Helical" evidence="6">
    <location>
        <begin position="109"/>
        <end position="126"/>
    </location>
</feature>
<dbReference type="EMBL" id="BMIA01000002">
    <property type="protein sequence ID" value="GGH40380.1"/>
    <property type="molecule type" value="Genomic_DNA"/>
</dbReference>
<keyword evidence="5 6" id="KW-0472">Membrane</keyword>
<dbReference type="InterPro" id="IPR050833">
    <property type="entry name" value="Poly_Biosynth_Transport"/>
</dbReference>
<dbReference type="Proteomes" id="UP000600214">
    <property type="component" value="Unassembled WGS sequence"/>
</dbReference>
<accession>A0ABQ1YXK3</accession>
<feature type="transmembrane region" description="Helical" evidence="6">
    <location>
        <begin position="169"/>
        <end position="188"/>
    </location>
</feature>
<evidence type="ECO:0000256" key="5">
    <source>
        <dbReference type="ARBA" id="ARBA00023136"/>
    </source>
</evidence>
<name>A0ABQ1YXK3_9BACT</name>
<evidence type="ECO:0000256" key="2">
    <source>
        <dbReference type="ARBA" id="ARBA00022475"/>
    </source>
</evidence>
<comment type="caution">
    <text evidence="7">The sequence shown here is derived from an EMBL/GenBank/DDBJ whole genome shotgun (WGS) entry which is preliminary data.</text>
</comment>
<evidence type="ECO:0000256" key="4">
    <source>
        <dbReference type="ARBA" id="ARBA00022989"/>
    </source>
</evidence>
<feature type="transmembrane region" description="Helical" evidence="6">
    <location>
        <begin position="209"/>
        <end position="228"/>
    </location>
</feature>
<feature type="transmembrane region" description="Helical" evidence="6">
    <location>
        <begin position="289"/>
        <end position="308"/>
    </location>
</feature>
<dbReference type="InterPro" id="IPR002797">
    <property type="entry name" value="Polysacc_synth"/>
</dbReference>
<evidence type="ECO:0000313" key="8">
    <source>
        <dbReference type="Proteomes" id="UP000600214"/>
    </source>
</evidence>